<gene>
    <name evidence="11" type="ORF">C4D60_Mb08t20280</name>
</gene>
<comment type="similarity">
    <text evidence="2">Belongs to the NEMP family.</text>
</comment>
<dbReference type="STRING" id="52838.A0A4S8K581"/>
<evidence type="ECO:0000256" key="3">
    <source>
        <dbReference type="ARBA" id="ARBA00022692"/>
    </source>
</evidence>
<sequence>MKGSTTSPSPFFVLHLVLSLLSHDSLLVLASSDEAPVQDINLENPVLEFSSLPYPGHSCQRVCVTGMSRLNLKSYASSVRVALKVSESIPERLGGKIRVCFHWNASTSLCQCEEEKWESIRDNQWSSVISPYDDRYIDVKINDKISTSLAVSLEEELQQWRLVCLGFGFLLLLMAPTVSNWVPFYYSSSMALGVLLVVLIILFQGMKLLPTGRKNILYLTICGSVLGVGSFIAHYFSTIVNSLLVTFGLSEELHNPVSVFIVVGVILSGAALGYWIVRKFVLSEDGTVDAGIAQFVKWAMRFTGVVFILQSTLDVPLALAALAVCWNFSSLINSKKWRQAPVKNHSLWQQKARQSPYNRQAEFLSPISKKEPGRAFWGSSSPYSLSLSPYQAGKSYSSSRQGRQQNKDYYSTYHNLPVRKFSKKDWDNFTRESTNTALTEWASTPDVAKWIADNAHRMRLDQGSSSGETMESSSGSSEETVLENGSGLSFFKWL</sequence>
<feature type="compositionally biased region" description="Low complexity" evidence="8">
    <location>
        <begin position="463"/>
        <end position="479"/>
    </location>
</feature>
<keyword evidence="6 9" id="KW-0472">Membrane</keyword>
<feature type="signal peptide" evidence="10">
    <location>
        <begin position="1"/>
        <end position="30"/>
    </location>
</feature>
<evidence type="ECO:0000256" key="10">
    <source>
        <dbReference type="SAM" id="SignalP"/>
    </source>
</evidence>
<reference evidence="11 12" key="1">
    <citation type="journal article" date="2019" name="Nat. Plants">
        <title>Genome sequencing of Musa balbisiana reveals subgenome evolution and function divergence in polyploid bananas.</title>
        <authorList>
            <person name="Yao X."/>
        </authorList>
    </citation>
    <scope>NUCLEOTIDE SEQUENCE [LARGE SCALE GENOMIC DNA]</scope>
    <source>
        <strain evidence="12">cv. DH-PKW</strain>
        <tissue evidence="11">Leaves</tissue>
    </source>
</reference>
<organism evidence="11 12">
    <name type="scientific">Musa balbisiana</name>
    <name type="common">Banana</name>
    <dbReference type="NCBI Taxonomy" id="52838"/>
    <lineage>
        <taxon>Eukaryota</taxon>
        <taxon>Viridiplantae</taxon>
        <taxon>Streptophyta</taxon>
        <taxon>Embryophyta</taxon>
        <taxon>Tracheophyta</taxon>
        <taxon>Spermatophyta</taxon>
        <taxon>Magnoliopsida</taxon>
        <taxon>Liliopsida</taxon>
        <taxon>Zingiberales</taxon>
        <taxon>Musaceae</taxon>
        <taxon>Musa</taxon>
    </lineage>
</organism>
<keyword evidence="12" id="KW-1185">Reference proteome</keyword>
<dbReference type="PANTHER" id="PTHR31587">
    <property type="entry name" value="TRANSMEMBRANE PROTEIN (DUF2215)"/>
    <property type="match status" value="1"/>
</dbReference>
<feature type="transmembrane region" description="Helical" evidence="9">
    <location>
        <begin position="257"/>
        <end position="277"/>
    </location>
</feature>
<evidence type="ECO:0000256" key="6">
    <source>
        <dbReference type="ARBA" id="ARBA00023136"/>
    </source>
</evidence>
<keyword evidence="5 9" id="KW-1133">Transmembrane helix</keyword>
<keyword evidence="3 9" id="KW-0812">Transmembrane</keyword>
<feature type="chain" id="PRO_5020681512" evidence="10">
    <location>
        <begin position="31"/>
        <end position="494"/>
    </location>
</feature>
<keyword evidence="4 10" id="KW-0732">Signal</keyword>
<evidence type="ECO:0000256" key="2">
    <source>
        <dbReference type="ARBA" id="ARBA00005748"/>
    </source>
</evidence>
<feature type="transmembrane region" description="Helical" evidence="9">
    <location>
        <begin position="215"/>
        <end position="237"/>
    </location>
</feature>
<dbReference type="InterPro" id="IPR019358">
    <property type="entry name" value="NEMP_fam"/>
</dbReference>
<evidence type="ECO:0000256" key="9">
    <source>
        <dbReference type="SAM" id="Phobius"/>
    </source>
</evidence>
<evidence type="ECO:0000256" key="5">
    <source>
        <dbReference type="ARBA" id="ARBA00022989"/>
    </source>
</evidence>
<comment type="subcellular location">
    <subcellularLocation>
        <location evidence="1">Nucleus inner membrane</location>
        <topology evidence="1">Multi-pass membrane protein</topology>
        <orientation evidence="1">Nucleoplasmic side</orientation>
    </subcellularLocation>
</comment>
<feature type="transmembrane region" description="Helical" evidence="9">
    <location>
        <begin position="298"/>
        <end position="324"/>
    </location>
</feature>
<evidence type="ECO:0000256" key="8">
    <source>
        <dbReference type="SAM" id="MobiDB-lite"/>
    </source>
</evidence>
<evidence type="ECO:0000313" key="12">
    <source>
        <dbReference type="Proteomes" id="UP000317650"/>
    </source>
</evidence>
<dbReference type="EMBL" id="PYDT01000002">
    <property type="protein sequence ID" value="THU69993.1"/>
    <property type="molecule type" value="Genomic_DNA"/>
</dbReference>
<proteinExistence type="inferred from homology"/>
<evidence type="ECO:0000256" key="7">
    <source>
        <dbReference type="ARBA" id="ARBA00023242"/>
    </source>
</evidence>
<dbReference type="Pfam" id="PF10225">
    <property type="entry name" value="NEMP"/>
    <property type="match status" value="1"/>
</dbReference>
<keyword evidence="7" id="KW-0539">Nucleus</keyword>
<dbReference type="GO" id="GO:0005637">
    <property type="term" value="C:nuclear inner membrane"/>
    <property type="evidence" value="ECO:0007669"/>
    <property type="project" value="UniProtKB-SubCell"/>
</dbReference>
<comment type="caution">
    <text evidence="11">The sequence shown here is derived from an EMBL/GenBank/DDBJ whole genome shotgun (WGS) entry which is preliminary data.</text>
</comment>
<dbReference type="Proteomes" id="UP000317650">
    <property type="component" value="Chromosome 8"/>
</dbReference>
<evidence type="ECO:0000256" key="4">
    <source>
        <dbReference type="ARBA" id="ARBA00022729"/>
    </source>
</evidence>
<dbReference type="PANTHER" id="PTHR31587:SF3">
    <property type="entry name" value="EXPRESSED PROTEIN"/>
    <property type="match status" value="1"/>
</dbReference>
<evidence type="ECO:0000256" key="1">
    <source>
        <dbReference type="ARBA" id="ARBA00004575"/>
    </source>
</evidence>
<accession>A0A4S8K581</accession>
<evidence type="ECO:0000313" key="11">
    <source>
        <dbReference type="EMBL" id="THU69993.1"/>
    </source>
</evidence>
<feature type="region of interest" description="Disordered" evidence="8">
    <location>
        <begin position="460"/>
        <end position="486"/>
    </location>
</feature>
<feature type="transmembrane region" description="Helical" evidence="9">
    <location>
        <begin position="184"/>
        <end position="203"/>
    </location>
</feature>
<protein>
    <submittedName>
        <fullName evidence="11">Uncharacterized protein</fullName>
    </submittedName>
</protein>
<name>A0A4S8K581_MUSBA</name>
<dbReference type="AlphaFoldDB" id="A0A4S8K581"/>